<dbReference type="GO" id="GO:0033104">
    <property type="term" value="C:type VI protein secretion system complex"/>
    <property type="evidence" value="ECO:0007669"/>
    <property type="project" value="InterPro"/>
</dbReference>
<evidence type="ECO:0000313" key="2">
    <source>
        <dbReference type="EMBL" id="MDN0025876.1"/>
    </source>
</evidence>
<evidence type="ECO:0000313" key="1">
    <source>
        <dbReference type="EMBL" id="MDN0022656.1"/>
    </source>
</evidence>
<dbReference type="Pfam" id="PF17642">
    <property type="entry name" value="TssD"/>
    <property type="match status" value="1"/>
</dbReference>
<dbReference type="InterPro" id="IPR041408">
    <property type="entry name" value="Hcp_Tssd"/>
</dbReference>
<dbReference type="Proteomes" id="UP001167831">
    <property type="component" value="Unassembled WGS sequence"/>
</dbReference>
<name>A0AAW7JVP5_9BACT</name>
<reference evidence="2" key="2">
    <citation type="submission" date="2023-08" db="EMBL/GenBank/DDBJ databases">
        <title>Identification and characterization of horizontal gene transfer across gut microbiota members of farm animals based on homology search.</title>
        <authorList>
            <person name="Schwarzerova J."/>
            <person name="Nykrynova M."/>
            <person name="Jureckova K."/>
            <person name="Cejkova D."/>
            <person name="Rychlik I."/>
        </authorList>
    </citation>
    <scope>NUCLEOTIDE SEQUENCE</scope>
    <source>
        <strain evidence="2">ET15</strain>
        <strain evidence="1">ET37</strain>
    </source>
</reference>
<keyword evidence="3" id="KW-1185">Reference proteome</keyword>
<sequence>MALHGQVRIQGGGEYDIVECEYEFSQAIDDTGKPTTRTMGGTIRFVMPATCDDDQFFYKWMFNKIAVYSGTFKFCVFSNDNRRRYKTIEFKNAYCIRLKDYFNDNDSKLMYTDVTISAEVLRIGTGLMDRAIFTNSWASLSSQVDVYSDF</sequence>
<evidence type="ECO:0000313" key="4">
    <source>
        <dbReference type="Proteomes" id="UP001168478"/>
    </source>
</evidence>
<dbReference type="RefSeq" id="WP_289825127.1">
    <property type="nucleotide sequence ID" value="NZ_JAUEIE010000005.1"/>
</dbReference>
<comment type="caution">
    <text evidence="2">The sequence shown here is derived from an EMBL/GenBank/DDBJ whole genome shotgun (WGS) entry which is preliminary data.</text>
</comment>
<evidence type="ECO:0000313" key="3">
    <source>
        <dbReference type="Proteomes" id="UP001167831"/>
    </source>
</evidence>
<accession>A0AAW7JVP5</accession>
<dbReference type="EMBL" id="JAUEIF010000009">
    <property type="protein sequence ID" value="MDN0025876.1"/>
    <property type="molecule type" value="Genomic_DNA"/>
</dbReference>
<proteinExistence type="predicted"/>
<reference evidence="2" key="1">
    <citation type="submission" date="2023-06" db="EMBL/GenBank/DDBJ databases">
        <authorList>
            <person name="Zeman M."/>
            <person name="Kubasova T."/>
            <person name="Jahodarova E."/>
            <person name="Nykrynova M."/>
            <person name="Rychlik I."/>
        </authorList>
    </citation>
    <scope>NUCLEOTIDE SEQUENCE</scope>
    <source>
        <strain evidence="2">ET15</strain>
        <strain evidence="1">ET37</strain>
    </source>
</reference>
<dbReference type="Proteomes" id="UP001168478">
    <property type="component" value="Unassembled WGS sequence"/>
</dbReference>
<dbReference type="EMBL" id="JAUEIE010000005">
    <property type="protein sequence ID" value="MDN0022656.1"/>
    <property type="molecule type" value="Genomic_DNA"/>
</dbReference>
<dbReference type="AlphaFoldDB" id="A0AAW7JVP5"/>
<protein>
    <submittedName>
        <fullName evidence="2">Type VI secretion system tube protein TssD</fullName>
    </submittedName>
</protein>
<gene>
    <name evidence="2" type="primary">tssD</name>
    <name evidence="1" type="ORF">QVN81_06405</name>
    <name evidence="2" type="ORF">QVN84_10160</name>
</gene>
<organism evidence="2 4">
    <name type="scientific">Leyella lascolaii</name>
    <dbReference type="NCBI Taxonomy" id="1776379"/>
    <lineage>
        <taxon>Bacteria</taxon>
        <taxon>Pseudomonadati</taxon>
        <taxon>Bacteroidota</taxon>
        <taxon>Bacteroidia</taxon>
        <taxon>Bacteroidales</taxon>
        <taxon>Prevotellaceae</taxon>
        <taxon>Leyella</taxon>
    </lineage>
</organism>